<feature type="compositionally biased region" description="Basic and acidic residues" evidence="1">
    <location>
        <begin position="66"/>
        <end position="82"/>
    </location>
</feature>
<accession>A0A919D2W0</accession>
<organism evidence="3 4">
    <name type="scientific">Streptomyces alanosinicus</name>
    <dbReference type="NCBI Taxonomy" id="68171"/>
    <lineage>
        <taxon>Bacteria</taxon>
        <taxon>Bacillati</taxon>
        <taxon>Actinomycetota</taxon>
        <taxon>Actinomycetes</taxon>
        <taxon>Kitasatosporales</taxon>
        <taxon>Streptomycetaceae</taxon>
        <taxon>Streptomyces</taxon>
    </lineage>
</organism>
<dbReference type="GO" id="GO:0051287">
    <property type="term" value="F:NAD binding"/>
    <property type="evidence" value="ECO:0007669"/>
    <property type="project" value="InterPro"/>
</dbReference>
<dbReference type="Proteomes" id="UP000655443">
    <property type="component" value="Unassembled WGS sequence"/>
</dbReference>
<name>A0A919D2W0_9ACTN</name>
<evidence type="ECO:0000313" key="4">
    <source>
        <dbReference type="Proteomes" id="UP000655443"/>
    </source>
</evidence>
<gene>
    <name evidence="3" type="ORF">GCM10010339_44810</name>
</gene>
<feature type="domain" description="D-isomer specific 2-hydroxyacid dehydrogenase NAD-binding" evidence="2">
    <location>
        <begin position="3"/>
        <end position="67"/>
    </location>
</feature>
<dbReference type="InterPro" id="IPR036291">
    <property type="entry name" value="NAD(P)-bd_dom_sf"/>
</dbReference>
<evidence type="ECO:0000259" key="2">
    <source>
        <dbReference type="Pfam" id="PF02826"/>
    </source>
</evidence>
<dbReference type="Gene3D" id="3.40.50.720">
    <property type="entry name" value="NAD(P)-binding Rossmann-like Domain"/>
    <property type="match status" value="1"/>
</dbReference>
<feature type="region of interest" description="Disordered" evidence="1">
    <location>
        <begin position="55"/>
        <end position="99"/>
    </location>
</feature>
<reference evidence="3" key="2">
    <citation type="submission" date="2020-09" db="EMBL/GenBank/DDBJ databases">
        <authorList>
            <person name="Sun Q."/>
            <person name="Ohkuma M."/>
        </authorList>
    </citation>
    <scope>NUCLEOTIDE SEQUENCE</scope>
    <source>
        <strain evidence="3">JCM 4714</strain>
    </source>
</reference>
<dbReference type="Pfam" id="PF02826">
    <property type="entry name" value="2-Hacid_dh_C"/>
    <property type="match status" value="1"/>
</dbReference>
<dbReference type="SUPFAM" id="SSF51735">
    <property type="entry name" value="NAD(P)-binding Rossmann-fold domains"/>
    <property type="match status" value="1"/>
</dbReference>
<evidence type="ECO:0000256" key="1">
    <source>
        <dbReference type="SAM" id="MobiDB-lite"/>
    </source>
</evidence>
<dbReference type="SUPFAM" id="SSF56059">
    <property type="entry name" value="Glutathione synthetase ATP-binding domain-like"/>
    <property type="match status" value="1"/>
</dbReference>
<dbReference type="InterPro" id="IPR006140">
    <property type="entry name" value="D-isomer_DH_NAD-bd"/>
</dbReference>
<protein>
    <recommendedName>
        <fullName evidence="2">D-isomer specific 2-hydroxyacid dehydrogenase NAD-binding domain-containing protein</fullName>
    </recommendedName>
</protein>
<proteinExistence type="predicted"/>
<keyword evidence="4" id="KW-1185">Reference proteome</keyword>
<comment type="caution">
    <text evidence="3">The sequence shown here is derived from an EMBL/GenBank/DDBJ whole genome shotgun (WGS) entry which is preliminary data.</text>
</comment>
<reference evidence="3" key="1">
    <citation type="journal article" date="2014" name="Int. J. Syst. Evol. Microbiol.">
        <title>Complete genome sequence of Corynebacterium casei LMG S-19264T (=DSM 44701T), isolated from a smear-ripened cheese.</title>
        <authorList>
            <consortium name="US DOE Joint Genome Institute (JGI-PGF)"/>
            <person name="Walter F."/>
            <person name="Albersmeier A."/>
            <person name="Kalinowski J."/>
            <person name="Ruckert C."/>
        </authorList>
    </citation>
    <scope>NUCLEOTIDE SEQUENCE</scope>
    <source>
        <strain evidence="3">JCM 4714</strain>
    </source>
</reference>
<sequence length="379" mass="41882">MPPQLPENRRTFDARRLALLKDGAPLVNTARGSPVDTAALTEHLLTGRLHAVLDVTEPDVPPPNRPRCEDPGRGQQRPHRDVTFLQPRPTRPYRPRRAPMPAARPRLLYVTDLAYEARGRRYCDEDILLTSRLRARFDLALCHPLDAAALMDGFDAVVVRNSGPVLGHQQAYEAFRTRALATGARVYNPLTGKADMAGKQYLLDLSAAGLPVIPTVGRAEDLRLLPAAERYVVKPVLGADSLGLRIVPAGQVAALAGGQVLIQPCVDFVHEVSFYFVDDDFQYALYAPDPERRWELKPYAATAADLEFARRFIDWNDLGHGIQRVDACRTRDGGLLLVELEDLNPYLSLEALPEEARDAFVSAFTASLSRFVHGALSPA</sequence>
<dbReference type="EMBL" id="BMVG01000010">
    <property type="protein sequence ID" value="GHE06105.1"/>
    <property type="molecule type" value="Genomic_DNA"/>
</dbReference>
<dbReference type="AlphaFoldDB" id="A0A919D2W0"/>
<evidence type="ECO:0000313" key="3">
    <source>
        <dbReference type="EMBL" id="GHE06105.1"/>
    </source>
</evidence>